<dbReference type="RefSeq" id="WP_221341533.1">
    <property type="nucleotide sequence ID" value="NZ_JACHIN010000016.1"/>
</dbReference>
<evidence type="ECO:0000313" key="1">
    <source>
        <dbReference type="EMBL" id="MBB5083174.1"/>
    </source>
</evidence>
<organism evidence="1 2">
    <name type="scientific">Nonomuraea endophytica</name>
    <dbReference type="NCBI Taxonomy" id="714136"/>
    <lineage>
        <taxon>Bacteria</taxon>
        <taxon>Bacillati</taxon>
        <taxon>Actinomycetota</taxon>
        <taxon>Actinomycetes</taxon>
        <taxon>Streptosporangiales</taxon>
        <taxon>Streptosporangiaceae</taxon>
        <taxon>Nonomuraea</taxon>
    </lineage>
</organism>
<sequence>MLDTRSGLGGAAAKIPANGSVTFQIAGVAGVPSGATAVALTIQANAPSAYGWLNLFPSDQPTTVSSLTYHENEATAGADIVRLTSTGKLTIRNNGAGAEAHAIITVRGYFADTAIASSGQTYHPTTSTLLYDTRTGAGTPPQTTPIPGNGGFVVFDVAGAEGVPESGVSAVAVTVVATQHTAKGWLTVVPSDQNPGSGGLTYVADESNSTMMISQLSATGDLKITNHGTGPVHVTLSMRGYFTLDTDDNQGTPYTPVATTTIYDTVSDIGGGGTLPLAPTETVTFTVAGIAGLGYDDASAAALILNARQATRNGWLSAYPADKPDPGVSSVDFAPAESTNGLDFVRPDAEGRIKVTNHSDGPVHLTVAVQGYYVDVDDPSSTPDTPGEIIEEGEEDVPLSTGGTVRLSYVDKTKFARGNCTGLKDGWVKITYRKYSAGTVKLRWAEAHTKDDWWAGEKFQVAWRGNDGDSTYWRATRPYAGRFSWNDHAITDRYPNIRYHKPYVKYSAEWDLLRTTRRCKAYITMN</sequence>
<dbReference type="AlphaFoldDB" id="A0A7W8ABH7"/>
<reference evidence="1 2" key="1">
    <citation type="submission" date="2020-08" db="EMBL/GenBank/DDBJ databases">
        <title>Genomic Encyclopedia of Type Strains, Phase IV (KMG-IV): sequencing the most valuable type-strain genomes for metagenomic binning, comparative biology and taxonomic classification.</title>
        <authorList>
            <person name="Goeker M."/>
        </authorList>
    </citation>
    <scope>NUCLEOTIDE SEQUENCE [LARGE SCALE GENOMIC DNA]</scope>
    <source>
        <strain evidence="1 2">DSM 45385</strain>
    </source>
</reference>
<dbReference type="EMBL" id="JACHIN010000016">
    <property type="protein sequence ID" value="MBB5083174.1"/>
    <property type="molecule type" value="Genomic_DNA"/>
</dbReference>
<protein>
    <submittedName>
        <fullName evidence="1">Uncharacterized protein</fullName>
    </submittedName>
</protein>
<name>A0A7W8ABH7_9ACTN</name>
<accession>A0A7W8ABH7</accession>
<proteinExistence type="predicted"/>
<dbReference type="Proteomes" id="UP000568380">
    <property type="component" value="Unassembled WGS sequence"/>
</dbReference>
<gene>
    <name evidence="1" type="ORF">HNR40_008677</name>
</gene>
<comment type="caution">
    <text evidence="1">The sequence shown here is derived from an EMBL/GenBank/DDBJ whole genome shotgun (WGS) entry which is preliminary data.</text>
</comment>
<keyword evidence="2" id="KW-1185">Reference proteome</keyword>
<evidence type="ECO:0000313" key="2">
    <source>
        <dbReference type="Proteomes" id="UP000568380"/>
    </source>
</evidence>